<dbReference type="Gene3D" id="3.90.1530.10">
    <property type="entry name" value="Conserved hypothetical protein from pyrococcus furiosus pfu- 392566-001, ParB domain"/>
    <property type="match status" value="1"/>
</dbReference>
<keyword evidence="1" id="KW-0175">Coiled coil</keyword>
<evidence type="ECO:0000313" key="4">
    <source>
        <dbReference type="Proteomes" id="UP000095607"/>
    </source>
</evidence>
<dbReference type="Gene3D" id="1.10.10.2830">
    <property type="match status" value="1"/>
</dbReference>
<dbReference type="Proteomes" id="UP000095607">
    <property type="component" value="Chromosome"/>
</dbReference>
<sequence>MTVLQQHPLSAAFPPLSDEEFQTLKDSIENLGVQNAITIYEGQVLDGWNRYCAAQELGFECPTREIEGHIDPREFVLSQNKARRHVTQAQLALATTAVYEWRPVGSNQHGGSALSAEAPKSTKELAEAAGVGVRTIEQAKAVQSSAVPEVVEAVRSGAMGLTKAAAIAKLPQDEQAQAIDKPVREIRTPVMPPLEDDPAPKVSSSQEPADPPPPEYSDLERAQDQIADLQAALALANLGSASEEDRQQAAELIASLQADVKSLQAQLRAVTSSRDFLLQENAQMKAQMAAQRREITRLKASESA</sequence>
<dbReference type="SUPFAM" id="SSF109709">
    <property type="entry name" value="KorB DNA-binding domain-like"/>
    <property type="match status" value="1"/>
</dbReference>
<gene>
    <name evidence="3" type="ORF">BI380_16220</name>
</gene>
<evidence type="ECO:0000313" key="3">
    <source>
        <dbReference type="EMBL" id="AOV02774.1"/>
    </source>
</evidence>
<evidence type="ECO:0008006" key="5">
    <source>
        <dbReference type="Google" id="ProtNLM"/>
    </source>
</evidence>
<reference evidence="3 4" key="1">
    <citation type="submission" date="2016-09" db="EMBL/GenBank/DDBJ databases">
        <title>Complete genome sequence of Deltia acidovorans CM13 isolated from murine proximal colonic tissue.</title>
        <authorList>
            <person name="Saffarian A."/>
        </authorList>
    </citation>
    <scope>NUCLEOTIDE SEQUENCE [LARGE SCALE GENOMIC DNA]</scope>
    <source>
        <strain evidence="3 4">CM13</strain>
    </source>
</reference>
<protein>
    <recommendedName>
        <fullName evidence="5">Plasmid replication/partition related protein</fullName>
    </recommendedName>
</protein>
<dbReference type="RefSeq" id="WP_046238890.1">
    <property type="nucleotide sequence ID" value="NZ_CBCSDN010000052.1"/>
</dbReference>
<feature type="region of interest" description="Disordered" evidence="2">
    <location>
        <begin position="189"/>
        <end position="218"/>
    </location>
</feature>
<dbReference type="SUPFAM" id="SSF110849">
    <property type="entry name" value="ParB/Sulfiredoxin"/>
    <property type="match status" value="1"/>
</dbReference>
<dbReference type="InterPro" id="IPR036086">
    <property type="entry name" value="ParB/Sulfiredoxin_sf"/>
</dbReference>
<accession>A0ABM6E5N2</accession>
<feature type="coiled-coil region" evidence="1">
    <location>
        <begin position="219"/>
        <end position="301"/>
    </location>
</feature>
<organism evidence="3 4">
    <name type="scientific">Delftia tsuruhatensis</name>
    <dbReference type="NCBI Taxonomy" id="180282"/>
    <lineage>
        <taxon>Bacteria</taxon>
        <taxon>Pseudomonadati</taxon>
        <taxon>Pseudomonadota</taxon>
        <taxon>Betaproteobacteria</taxon>
        <taxon>Burkholderiales</taxon>
        <taxon>Comamonadaceae</taxon>
        <taxon>Delftia</taxon>
    </lineage>
</organism>
<proteinExistence type="predicted"/>
<dbReference type="EMBL" id="CP017420">
    <property type="protein sequence ID" value="AOV02774.1"/>
    <property type="molecule type" value="Genomic_DNA"/>
</dbReference>
<evidence type="ECO:0000256" key="2">
    <source>
        <dbReference type="SAM" id="MobiDB-lite"/>
    </source>
</evidence>
<name>A0ABM6E5N2_9BURK</name>
<evidence type="ECO:0000256" key="1">
    <source>
        <dbReference type="SAM" id="Coils"/>
    </source>
</evidence>
<keyword evidence="4" id="KW-1185">Reference proteome</keyword>